<keyword evidence="4" id="KW-1185">Reference proteome</keyword>
<feature type="non-terminal residue" evidence="3">
    <location>
        <position position="261"/>
    </location>
</feature>
<evidence type="ECO:0000313" key="4">
    <source>
        <dbReference type="Proteomes" id="UP000789706"/>
    </source>
</evidence>
<evidence type="ECO:0000256" key="1">
    <source>
        <dbReference type="SAM" id="MobiDB-lite"/>
    </source>
</evidence>
<protein>
    <submittedName>
        <fullName evidence="3">5012_t:CDS:1</fullName>
    </submittedName>
</protein>
<feature type="region of interest" description="Disordered" evidence="1">
    <location>
        <begin position="38"/>
        <end position="61"/>
    </location>
</feature>
<sequence length="261" mass="29326">MKGNKLLIKYIHKEEEKELNAEQLQSIKDYIQKSGNNTLTREDLEKKGKDNNSTDENNKSKGNKTALYISLGIIGVVLIGLVVILVRKNKKEELKKIIIERKDDKFHAGPNLSKEEVEKINGGILNLTEYPNLEEVVINGEFLEFKLTKLILGNQEKLVSLTVINNKELVSIDVSKCSTLKELNCSGNKLTNLTLGKSLRLTKLDASNNSLSNSDFLSNKGNKKILVELNLQNNEFSEDLYCCGSFPKLKILKISNNKFNG</sequence>
<dbReference type="InterPro" id="IPR032675">
    <property type="entry name" value="LRR_dom_sf"/>
</dbReference>
<name>A0A9N9CTQ6_9GLOM</name>
<keyword evidence="2" id="KW-1133">Transmembrane helix</keyword>
<reference evidence="3" key="1">
    <citation type="submission" date="2021-06" db="EMBL/GenBank/DDBJ databases">
        <authorList>
            <person name="Kallberg Y."/>
            <person name="Tangrot J."/>
            <person name="Rosling A."/>
        </authorList>
    </citation>
    <scope>NUCLEOTIDE SEQUENCE</scope>
    <source>
        <strain evidence="3">AZ414A</strain>
    </source>
</reference>
<dbReference type="Gene3D" id="3.80.10.10">
    <property type="entry name" value="Ribonuclease Inhibitor"/>
    <property type="match status" value="1"/>
</dbReference>
<dbReference type="OrthoDB" id="660555at2759"/>
<comment type="caution">
    <text evidence="3">The sequence shown here is derived from an EMBL/GenBank/DDBJ whole genome shotgun (WGS) entry which is preliminary data.</text>
</comment>
<dbReference type="Proteomes" id="UP000789706">
    <property type="component" value="Unassembled WGS sequence"/>
</dbReference>
<accession>A0A9N9CTQ6</accession>
<evidence type="ECO:0000313" key="3">
    <source>
        <dbReference type="EMBL" id="CAG8615760.1"/>
    </source>
</evidence>
<gene>
    <name evidence="3" type="ORF">DEBURN_LOCUS10161</name>
</gene>
<keyword evidence="2" id="KW-0812">Transmembrane</keyword>
<feature type="compositionally biased region" description="Basic and acidic residues" evidence="1">
    <location>
        <begin position="40"/>
        <end position="59"/>
    </location>
</feature>
<keyword evidence="2" id="KW-0472">Membrane</keyword>
<dbReference type="AlphaFoldDB" id="A0A9N9CTQ6"/>
<organism evidence="3 4">
    <name type="scientific">Diversispora eburnea</name>
    <dbReference type="NCBI Taxonomy" id="1213867"/>
    <lineage>
        <taxon>Eukaryota</taxon>
        <taxon>Fungi</taxon>
        <taxon>Fungi incertae sedis</taxon>
        <taxon>Mucoromycota</taxon>
        <taxon>Glomeromycotina</taxon>
        <taxon>Glomeromycetes</taxon>
        <taxon>Diversisporales</taxon>
        <taxon>Diversisporaceae</taxon>
        <taxon>Diversispora</taxon>
    </lineage>
</organism>
<feature type="transmembrane region" description="Helical" evidence="2">
    <location>
        <begin position="66"/>
        <end position="86"/>
    </location>
</feature>
<evidence type="ECO:0000256" key="2">
    <source>
        <dbReference type="SAM" id="Phobius"/>
    </source>
</evidence>
<dbReference type="SUPFAM" id="SSF52058">
    <property type="entry name" value="L domain-like"/>
    <property type="match status" value="1"/>
</dbReference>
<proteinExistence type="predicted"/>
<dbReference type="EMBL" id="CAJVPK010002635">
    <property type="protein sequence ID" value="CAG8615760.1"/>
    <property type="molecule type" value="Genomic_DNA"/>
</dbReference>